<reference evidence="1 2" key="1">
    <citation type="submission" date="2019-09" db="EMBL/GenBank/DDBJ databases">
        <authorList>
            <person name="Ou C."/>
        </authorList>
    </citation>
    <scope>NUCLEOTIDE SEQUENCE [LARGE SCALE GENOMIC DNA]</scope>
    <source>
        <strain evidence="1">S2</strain>
        <tissue evidence="1">Leaf</tissue>
    </source>
</reference>
<proteinExistence type="predicted"/>
<organism evidence="1 2">
    <name type="scientific">Pyrus ussuriensis x Pyrus communis</name>
    <dbReference type="NCBI Taxonomy" id="2448454"/>
    <lineage>
        <taxon>Eukaryota</taxon>
        <taxon>Viridiplantae</taxon>
        <taxon>Streptophyta</taxon>
        <taxon>Embryophyta</taxon>
        <taxon>Tracheophyta</taxon>
        <taxon>Spermatophyta</taxon>
        <taxon>Magnoliopsida</taxon>
        <taxon>eudicotyledons</taxon>
        <taxon>Gunneridae</taxon>
        <taxon>Pentapetalae</taxon>
        <taxon>rosids</taxon>
        <taxon>fabids</taxon>
        <taxon>Rosales</taxon>
        <taxon>Rosaceae</taxon>
        <taxon>Amygdaloideae</taxon>
        <taxon>Maleae</taxon>
        <taxon>Pyrus</taxon>
    </lineage>
</organism>
<dbReference type="AlphaFoldDB" id="A0A5N5HZV3"/>
<keyword evidence="2" id="KW-1185">Reference proteome</keyword>
<evidence type="ECO:0000313" key="1">
    <source>
        <dbReference type="EMBL" id="KAB2633446.1"/>
    </source>
</evidence>
<evidence type="ECO:0000313" key="2">
    <source>
        <dbReference type="Proteomes" id="UP000327157"/>
    </source>
</evidence>
<gene>
    <name evidence="1" type="ORF">D8674_029693</name>
</gene>
<dbReference type="EMBL" id="SMOL01000120">
    <property type="protein sequence ID" value="KAB2633446.1"/>
    <property type="molecule type" value="Genomic_DNA"/>
</dbReference>
<sequence>MIIKKCKKWSSRMQGQMFTLTARTKQIIIPAMFQDDITVPYGDLEGKTNVAFCLVTPPLLPRLD</sequence>
<reference evidence="2" key="2">
    <citation type="submission" date="2019-10" db="EMBL/GenBank/DDBJ databases">
        <title>A de novo genome assembly of a pear dwarfing rootstock.</title>
        <authorList>
            <person name="Wang F."/>
            <person name="Wang J."/>
            <person name="Li S."/>
            <person name="Zhang Y."/>
            <person name="Fang M."/>
            <person name="Ma L."/>
            <person name="Zhao Y."/>
            <person name="Jiang S."/>
        </authorList>
    </citation>
    <scope>NUCLEOTIDE SEQUENCE [LARGE SCALE GENOMIC DNA]</scope>
</reference>
<protein>
    <submittedName>
        <fullName evidence="1">Uncharacterized protein</fullName>
    </submittedName>
</protein>
<reference evidence="1 2" key="3">
    <citation type="submission" date="2019-11" db="EMBL/GenBank/DDBJ databases">
        <title>A de novo genome assembly of a pear dwarfing rootstock.</title>
        <authorList>
            <person name="Wang F."/>
            <person name="Wang J."/>
            <person name="Li S."/>
            <person name="Zhang Y."/>
            <person name="Fang M."/>
            <person name="Ma L."/>
            <person name="Zhao Y."/>
            <person name="Jiang S."/>
        </authorList>
    </citation>
    <scope>NUCLEOTIDE SEQUENCE [LARGE SCALE GENOMIC DNA]</scope>
    <source>
        <strain evidence="1">S2</strain>
        <tissue evidence="1">Leaf</tissue>
    </source>
</reference>
<comment type="caution">
    <text evidence="1">The sequence shown here is derived from an EMBL/GenBank/DDBJ whole genome shotgun (WGS) entry which is preliminary data.</text>
</comment>
<dbReference type="Proteomes" id="UP000327157">
    <property type="component" value="Chromosome 6"/>
</dbReference>
<accession>A0A5N5HZV3</accession>
<name>A0A5N5HZV3_9ROSA</name>